<reference evidence="1" key="2">
    <citation type="journal article" date="2015" name="Data Brief">
        <title>Shoot transcriptome of the giant reed, Arundo donax.</title>
        <authorList>
            <person name="Barrero R.A."/>
            <person name="Guerrero F.D."/>
            <person name="Moolhuijzen P."/>
            <person name="Goolsby J.A."/>
            <person name="Tidwell J."/>
            <person name="Bellgard S.E."/>
            <person name="Bellgard M.I."/>
        </authorList>
    </citation>
    <scope>NUCLEOTIDE SEQUENCE</scope>
    <source>
        <tissue evidence="1">Shoot tissue taken approximately 20 cm above the soil surface</tissue>
    </source>
</reference>
<protein>
    <submittedName>
        <fullName evidence="1">Uncharacterized protein</fullName>
    </submittedName>
</protein>
<sequence>MMLDDELPPMCMSAELMCTDA</sequence>
<evidence type="ECO:0000313" key="1">
    <source>
        <dbReference type="EMBL" id="JAD99985.1"/>
    </source>
</evidence>
<organism evidence="1">
    <name type="scientific">Arundo donax</name>
    <name type="common">Giant reed</name>
    <name type="synonym">Donax arundinaceus</name>
    <dbReference type="NCBI Taxonomy" id="35708"/>
    <lineage>
        <taxon>Eukaryota</taxon>
        <taxon>Viridiplantae</taxon>
        <taxon>Streptophyta</taxon>
        <taxon>Embryophyta</taxon>
        <taxon>Tracheophyta</taxon>
        <taxon>Spermatophyta</taxon>
        <taxon>Magnoliopsida</taxon>
        <taxon>Liliopsida</taxon>
        <taxon>Poales</taxon>
        <taxon>Poaceae</taxon>
        <taxon>PACMAD clade</taxon>
        <taxon>Arundinoideae</taxon>
        <taxon>Arundineae</taxon>
        <taxon>Arundo</taxon>
    </lineage>
</organism>
<dbReference type="EMBL" id="GBRH01197910">
    <property type="protein sequence ID" value="JAD99985.1"/>
    <property type="molecule type" value="Transcribed_RNA"/>
</dbReference>
<name>A0A0A9EQ23_ARUDO</name>
<accession>A0A0A9EQ23</accession>
<proteinExistence type="predicted"/>
<reference evidence="1" key="1">
    <citation type="submission" date="2014-09" db="EMBL/GenBank/DDBJ databases">
        <authorList>
            <person name="Magalhaes I.L.F."/>
            <person name="Oliveira U."/>
            <person name="Santos F.R."/>
            <person name="Vidigal T.H.D.A."/>
            <person name="Brescovit A.D."/>
            <person name="Santos A.J."/>
        </authorList>
    </citation>
    <scope>NUCLEOTIDE SEQUENCE</scope>
    <source>
        <tissue evidence="1">Shoot tissue taken approximately 20 cm above the soil surface</tissue>
    </source>
</reference>
<dbReference type="AlphaFoldDB" id="A0A0A9EQ23"/>